<dbReference type="PANTHER" id="PTHR33116:SF86">
    <property type="entry name" value="REVERSE TRANSCRIPTASE DOMAIN-CONTAINING PROTEIN"/>
    <property type="match status" value="1"/>
</dbReference>
<feature type="domain" description="Endonuclease/exonuclease/phosphatase" evidence="2">
    <location>
        <begin position="483"/>
        <end position="653"/>
    </location>
</feature>
<evidence type="ECO:0000259" key="6">
    <source>
        <dbReference type="Pfam" id="PF14392"/>
    </source>
</evidence>
<dbReference type="InterPro" id="IPR036397">
    <property type="entry name" value="RNaseH_sf"/>
</dbReference>
<feature type="domain" description="DUF4283" evidence="5">
    <location>
        <begin position="43"/>
        <end position="114"/>
    </location>
</feature>
<reference evidence="7 8" key="1">
    <citation type="journal article" date="2021" name="Commun. Biol.">
        <title>The genome of Shorea leprosula (Dipterocarpaceae) highlights the ecological relevance of drought in aseasonal tropical rainforests.</title>
        <authorList>
            <person name="Ng K.K.S."/>
            <person name="Kobayashi M.J."/>
            <person name="Fawcett J.A."/>
            <person name="Hatakeyama M."/>
            <person name="Paape T."/>
            <person name="Ng C.H."/>
            <person name="Ang C.C."/>
            <person name="Tnah L.H."/>
            <person name="Lee C.T."/>
            <person name="Nishiyama T."/>
            <person name="Sese J."/>
            <person name="O'Brien M.J."/>
            <person name="Copetti D."/>
            <person name="Mohd Noor M.I."/>
            <person name="Ong R.C."/>
            <person name="Putra M."/>
            <person name="Sireger I.Z."/>
            <person name="Indrioko S."/>
            <person name="Kosugi Y."/>
            <person name="Izuno A."/>
            <person name="Isagi Y."/>
            <person name="Lee S.L."/>
            <person name="Shimizu K.K."/>
        </authorList>
    </citation>
    <scope>NUCLEOTIDE SEQUENCE [LARGE SCALE GENOMIC DNA]</scope>
    <source>
        <strain evidence="7">214</strain>
    </source>
</reference>
<dbReference type="InterPro" id="IPR025558">
    <property type="entry name" value="DUF4283"/>
</dbReference>
<evidence type="ECO:0000313" key="8">
    <source>
        <dbReference type="Proteomes" id="UP001054252"/>
    </source>
</evidence>
<dbReference type="GO" id="GO:0004523">
    <property type="term" value="F:RNA-DNA hybrid ribonuclease activity"/>
    <property type="evidence" value="ECO:0007669"/>
    <property type="project" value="InterPro"/>
</dbReference>
<feature type="domain" description="RNase H type-1" evidence="3">
    <location>
        <begin position="1391"/>
        <end position="1514"/>
    </location>
</feature>
<dbReference type="Pfam" id="PF14111">
    <property type="entry name" value="DUF4283"/>
    <property type="match status" value="1"/>
</dbReference>
<dbReference type="InterPro" id="IPR026960">
    <property type="entry name" value="RVT-Znf"/>
</dbReference>
<evidence type="ECO:0008006" key="9">
    <source>
        <dbReference type="Google" id="ProtNLM"/>
    </source>
</evidence>
<evidence type="ECO:0000259" key="4">
    <source>
        <dbReference type="Pfam" id="PF13966"/>
    </source>
</evidence>
<dbReference type="InterPro" id="IPR005135">
    <property type="entry name" value="Endo/exonuclease/phosphatase"/>
</dbReference>
<dbReference type="EMBL" id="BPVZ01000025">
    <property type="protein sequence ID" value="GKV06311.1"/>
    <property type="molecule type" value="Genomic_DNA"/>
</dbReference>
<comment type="caution">
    <text evidence="7">The sequence shown here is derived from an EMBL/GenBank/DDBJ whole genome shotgun (WGS) entry which is preliminary data.</text>
</comment>
<feature type="region of interest" description="Disordered" evidence="1">
    <location>
        <begin position="247"/>
        <end position="280"/>
    </location>
</feature>
<dbReference type="SUPFAM" id="SSF53098">
    <property type="entry name" value="Ribonuclease H-like"/>
    <property type="match status" value="1"/>
</dbReference>
<feature type="domain" description="Zinc knuckle CX2CX4HX4C" evidence="6">
    <location>
        <begin position="181"/>
        <end position="225"/>
    </location>
</feature>
<gene>
    <name evidence="7" type="ORF">SLEP1_g18211</name>
</gene>
<dbReference type="GO" id="GO:0003676">
    <property type="term" value="F:nucleic acid binding"/>
    <property type="evidence" value="ECO:0007669"/>
    <property type="project" value="InterPro"/>
</dbReference>
<dbReference type="Pfam" id="PF03372">
    <property type="entry name" value="Exo_endo_phos"/>
    <property type="match status" value="1"/>
</dbReference>
<dbReference type="InterPro" id="IPR025836">
    <property type="entry name" value="Zn_knuckle_CX2CX4HX4C"/>
</dbReference>
<dbReference type="CDD" id="cd06222">
    <property type="entry name" value="RNase_H_like"/>
    <property type="match status" value="1"/>
</dbReference>
<feature type="domain" description="Reverse transcriptase zinc-binding" evidence="4">
    <location>
        <begin position="1220"/>
        <end position="1285"/>
    </location>
</feature>
<dbReference type="Pfam" id="PF14392">
    <property type="entry name" value="zf-CCHC_4"/>
    <property type="match status" value="1"/>
</dbReference>
<evidence type="ECO:0000259" key="5">
    <source>
        <dbReference type="Pfam" id="PF14111"/>
    </source>
</evidence>
<accession>A0AAV5J2L6</accession>
<evidence type="ECO:0000313" key="7">
    <source>
        <dbReference type="EMBL" id="GKV06311.1"/>
    </source>
</evidence>
<dbReference type="SUPFAM" id="SSF56219">
    <property type="entry name" value="DNase I-like"/>
    <property type="match status" value="1"/>
</dbReference>
<dbReference type="InterPro" id="IPR044730">
    <property type="entry name" value="RNase_H-like_dom_plant"/>
</dbReference>
<dbReference type="InterPro" id="IPR002156">
    <property type="entry name" value="RNaseH_domain"/>
</dbReference>
<dbReference type="Proteomes" id="UP001054252">
    <property type="component" value="Unassembled WGS sequence"/>
</dbReference>
<dbReference type="PANTHER" id="PTHR33116">
    <property type="entry name" value="REVERSE TRANSCRIPTASE ZINC-BINDING DOMAIN-CONTAINING PROTEIN-RELATED-RELATED"/>
    <property type="match status" value="1"/>
</dbReference>
<feature type="region of interest" description="Disordered" evidence="1">
    <location>
        <begin position="425"/>
        <end position="461"/>
    </location>
</feature>
<organism evidence="7 8">
    <name type="scientific">Rubroshorea leprosula</name>
    <dbReference type="NCBI Taxonomy" id="152421"/>
    <lineage>
        <taxon>Eukaryota</taxon>
        <taxon>Viridiplantae</taxon>
        <taxon>Streptophyta</taxon>
        <taxon>Embryophyta</taxon>
        <taxon>Tracheophyta</taxon>
        <taxon>Spermatophyta</taxon>
        <taxon>Magnoliopsida</taxon>
        <taxon>eudicotyledons</taxon>
        <taxon>Gunneridae</taxon>
        <taxon>Pentapetalae</taxon>
        <taxon>rosids</taxon>
        <taxon>malvids</taxon>
        <taxon>Malvales</taxon>
        <taxon>Dipterocarpaceae</taxon>
        <taxon>Rubroshorea</taxon>
    </lineage>
</organism>
<dbReference type="InterPro" id="IPR012337">
    <property type="entry name" value="RNaseH-like_sf"/>
</dbReference>
<evidence type="ECO:0000259" key="3">
    <source>
        <dbReference type="Pfam" id="PF13456"/>
    </source>
</evidence>
<dbReference type="InterPro" id="IPR036691">
    <property type="entry name" value="Endo/exonu/phosph_ase_sf"/>
</dbReference>
<dbReference type="Pfam" id="PF13456">
    <property type="entry name" value="RVT_3"/>
    <property type="match status" value="1"/>
</dbReference>
<feature type="region of interest" description="Disordered" evidence="1">
    <location>
        <begin position="373"/>
        <end position="409"/>
    </location>
</feature>
<sequence>MAESNVQDLTIAMGKQLSLTADEDVGLDLDDGIGNDPDGGVSKWCIVGTVLTRKRYNMEAMESTLAGVWKPVKGMHMRILGHNHFALYFFHPVDMNRVLAAGPWRFADHVMILKEAHDGKMITKEELFEVPFWIQIHDLPPSRMTEATGRRIGAEIGRLIEVDAGNGQVWGTDYIRVRAFIDSRKPLRRGMKLSLKDGLVWVSFRYERLPHFCYCCGMLDHVERDYELGLELEHRGVTERPYDDRLRAASKRERQEAATNNGRWLRDAAGFPTGENSRERHQLPKLGRRPDLEMCNVHGREIGMNGRDYRDATKNPVEQMSALNSGCQILQGYGSLGNCQSDSSPKTQYMERQHNQGNTGNIVDICDGAPALNLNVPEKHSPPLGAPPPKQSGPGLSDNMERQQGHNSAGPLRFAETQESDSIFVFSSTPCDNPPKTRSWKKEARERRHSSSHTLSSSCRIKRKDEQSQILVSPPITMSLFCWNCRGLGNPRAVRCLIELVGLKQPAVVFLCETLLDKRGMDKVRRRLGFSHCFTVDKVGRSGGLAMLWKHDIQLSLLSYSRNHIDMKVEHMGSCTWHFTGYYGHPERHNRRHSWQLLQDLATKSELPWLIGGDFNDLLQPDDKVGGNPQPKWMLHGFREVVEACNLKEIQMVGGHFTWRRGGVKEKLDKGLATLRWRNLFPRAKVRLLPPLSSDHSPLWVTLDSHYKRHNRRKKRFRFEDMWLPDPGCNETVLSSWSSITGEGNWSCLLQKISLSSMRLQSWNYSHFGHVQTQLKQRMEHLESLKNMPSSEAIQNEEQKVLAETEEWLEREETMWRQRSREIWLQEEGLTAMLNDAVTRGSLHSIQICRQAPKISHLFFADDSFLFLRANETEARNLMVILRGYEAASGQVINLQKSSITFSNNVQQRTRSCISTVLGMIEVELPGRYLGLPTYIGRSRTTVFSGLKSRFWAHISEWREQPLSRAGREVLIKSVLQSLPTYLMSLFLLPASLCTDLERIMNRYWWGGGEDEHKIHWMEWKKLATSKRAGGLGFRAMRDFNLAMLGKQGWRLLTYPDSLAARLMKAKYFPRSDVLHAELKSPCSFTWRSIWYSATLLKQGCRRLIGDGRSTEIWGDPWLPGNLQFYVQSPRPHGCDLRFVSELIDEETNSWRRDLVLATFTAHEAQLILTMPLSWMRREDSWMWHFTKHGNYTVKSGYYRAPGMARSQDGSSTSSTLFGGNRIWSLHIPEKVRLLVWSAYQNVIPTKDNLHKKHVDVDLECPLCGVERESVFHCFVSCSLARAVWLGCPLNLRVSELPGDDFANFFDTTASVLGAEQLELVCLLCWNLWTCRNAALWNNSRSNPQHIIQRTMHLMKEYRTAILSRGRGAAVVQQVSETRWHPPDSGFIKLNVDGAISVQNRGFGMGALARDHAGAVLAAMACKGQGAVDAEVAEACSLRRALQWAHSLSFRRIVVESDCATIVSAISSETLEMNSSLGLILLDCKALLASFESCRVQHVRRVGNAAAHELARRALSAEDDEFWVDAIPATIMSIVTRDMHHI</sequence>
<dbReference type="Gene3D" id="3.60.10.10">
    <property type="entry name" value="Endonuclease/exonuclease/phosphatase"/>
    <property type="match status" value="1"/>
</dbReference>
<name>A0AAV5J2L6_9ROSI</name>
<dbReference type="Pfam" id="PF13966">
    <property type="entry name" value="zf-RVT"/>
    <property type="match status" value="1"/>
</dbReference>
<dbReference type="Gene3D" id="3.30.420.10">
    <property type="entry name" value="Ribonuclease H-like superfamily/Ribonuclease H"/>
    <property type="match status" value="1"/>
</dbReference>
<proteinExistence type="predicted"/>
<protein>
    <recommendedName>
        <fullName evidence="9">RNase H type-1 domain-containing protein</fullName>
    </recommendedName>
</protein>
<evidence type="ECO:0000259" key="2">
    <source>
        <dbReference type="Pfam" id="PF03372"/>
    </source>
</evidence>
<feature type="compositionally biased region" description="Basic and acidic residues" evidence="1">
    <location>
        <begin position="247"/>
        <end position="256"/>
    </location>
</feature>
<keyword evidence="8" id="KW-1185">Reference proteome</keyword>
<evidence type="ECO:0000256" key="1">
    <source>
        <dbReference type="SAM" id="MobiDB-lite"/>
    </source>
</evidence>